<dbReference type="InterPro" id="IPR036390">
    <property type="entry name" value="WH_DNA-bd_sf"/>
</dbReference>
<gene>
    <name evidence="1" type="ORF">ACEZDG_22765</name>
</gene>
<evidence type="ECO:0000313" key="2">
    <source>
        <dbReference type="Proteomes" id="UP001592582"/>
    </source>
</evidence>
<dbReference type="InterPro" id="IPR001845">
    <property type="entry name" value="HTH_ArsR_DNA-bd_dom"/>
</dbReference>
<protein>
    <submittedName>
        <fullName evidence="1">ArsR/SmtB family transcription factor</fullName>
    </submittedName>
</protein>
<name>A0ABV6VEL2_9ACTN</name>
<organism evidence="1 2">
    <name type="scientific">Streptacidiphilus alkalitolerans</name>
    <dbReference type="NCBI Taxonomy" id="3342712"/>
    <lineage>
        <taxon>Bacteria</taxon>
        <taxon>Bacillati</taxon>
        <taxon>Actinomycetota</taxon>
        <taxon>Actinomycetes</taxon>
        <taxon>Kitasatosporales</taxon>
        <taxon>Streptomycetaceae</taxon>
        <taxon>Streptacidiphilus</taxon>
    </lineage>
</organism>
<dbReference type="Pfam" id="PF01022">
    <property type="entry name" value="HTH_5"/>
    <property type="match status" value="1"/>
</dbReference>
<sequence>MGWWQVNADTLAGSRFVVSPLAEVTASLQTLAFGTAAHPGERAWIDAHRPGYRDRLAADPVTAQLVRAALGTGWNAAFITPTPNTGASASASTSTSPSTTANREPSFEEELARVRETAPEAAQADLVVSLGGPLPALLQRADLPERAAGLLEWVWREAVLPSWPRRRRIIEADVVARTAQLSTGGWAAALDDMRPGMRWLGEGRLQINTRNYPPREISGAQLLFVPVTPRRGWVSWDAPHRYAVVYPCSGALAEADRAAALAEAPGPLGTLLGPARAAVLVLLDAPKSTTQLVALTGQGLGSVGRHLRILLDARLIDRRRSGRSVLYYRTGIGEALVQAQTPAKQH</sequence>
<accession>A0ABV6VEL2</accession>
<keyword evidence="2" id="KW-1185">Reference proteome</keyword>
<dbReference type="InterPro" id="IPR051011">
    <property type="entry name" value="Metal_resp_trans_reg"/>
</dbReference>
<dbReference type="Gene3D" id="1.10.10.10">
    <property type="entry name" value="Winged helix-like DNA-binding domain superfamily/Winged helix DNA-binding domain"/>
    <property type="match status" value="1"/>
</dbReference>
<dbReference type="PANTHER" id="PTHR43132">
    <property type="entry name" value="ARSENICAL RESISTANCE OPERON REPRESSOR ARSR-RELATED"/>
    <property type="match status" value="1"/>
</dbReference>
<dbReference type="Proteomes" id="UP001592582">
    <property type="component" value="Unassembled WGS sequence"/>
</dbReference>
<proteinExistence type="predicted"/>
<comment type="caution">
    <text evidence="1">The sequence shown here is derived from an EMBL/GenBank/DDBJ whole genome shotgun (WGS) entry which is preliminary data.</text>
</comment>
<dbReference type="PANTHER" id="PTHR43132:SF6">
    <property type="entry name" value="HTH-TYPE TRANSCRIPTIONAL REPRESSOR CZRA"/>
    <property type="match status" value="1"/>
</dbReference>
<dbReference type="SMART" id="SM00418">
    <property type="entry name" value="HTH_ARSR"/>
    <property type="match status" value="1"/>
</dbReference>
<dbReference type="InterPro" id="IPR036388">
    <property type="entry name" value="WH-like_DNA-bd_sf"/>
</dbReference>
<reference evidence="1 2" key="1">
    <citation type="submission" date="2024-09" db="EMBL/GenBank/DDBJ databases">
        <authorList>
            <person name="Lee S.D."/>
        </authorList>
    </citation>
    <scope>NUCLEOTIDE SEQUENCE [LARGE SCALE GENOMIC DNA]</scope>
    <source>
        <strain evidence="1 2">N1-1</strain>
    </source>
</reference>
<dbReference type="SUPFAM" id="SSF46785">
    <property type="entry name" value="Winged helix' DNA-binding domain"/>
    <property type="match status" value="1"/>
</dbReference>
<dbReference type="CDD" id="cd00090">
    <property type="entry name" value="HTH_ARSR"/>
    <property type="match status" value="1"/>
</dbReference>
<evidence type="ECO:0000313" key="1">
    <source>
        <dbReference type="EMBL" id="MFC1412093.1"/>
    </source>
</evidence>
<dbReference type="InterPro" id="IPR011991">
    <property type="entry name" value="ArsR-like_HTH"/>
</dbReference>
<dbReference type="EMBL" id="JBHEZX010000010">
    <property type="protein sequence ID" value="MFC1412093.1"/>
    <property type="molecule type" value="Genomic_DNA"/>
</dbReference>